<dbReference type="Proteomes" id="UP000250266">
    <property type="component" value="Unassembled WGS sequence"/>
</dbReference>
<accession>A0A8E2E7P3</accession>
<protein>
    <submittedName>
        <fullName evidence="2">Uncharacterized protein</fullName>
    </submittedName>
</protein>
<sequence>MITGGRYFHLRYKKSKVVKEEVLAVDSAIHDGLIQGSQFQNPSQLYMQPQKEFNANPPPRWEIHGEFGCGVAGDDSDERMAAVDEDMAAARLHDNSNCILAKDNICDDSNSNMATNPIRNDPNSTMATTSIFSLSNSTLATARSRSLLSRRKWPSRTTATATPDRSARQMDLERRGDKA</sequence>
<keyword evidence="3" id="KW-1185">Reference proteome</keyword>
<dbReference type="AlphaFoldDB" id="A0A8E2E7P3"/>
<evidence type="ECO:0000256" key="1">
    <source>
        <dbReference type="SAM" id="MobiDB-lite"/>
    </source>
</evidence>
<name>A0A8E2E7P3_9PEZI</name>
<reference evidence="2 3" key="1">
    <citation type="journal article" date="2016" name="Nat. Commun.">
        <title>Ectomycorrhizal ecology is imprinted in the genome of the dominant symbiotic fungus Cenococcum geophilum.</title>
        <authorList>
            <consortium name="DOE Joint Genome Institute"/>
            <person name="Peter M."/>
            <person name="Kohler A."/>
            <person name="Ohm R.A."/>
            <person name="Kuo A."/>
            <person name="Krutzmann J."/>
            <person name="Morin E."/>
            <person name="Arend M."/>
            <person name="Barry K.W."/>
            <person name="Binder M."/>
            <person name="Choi C."/>
            <person name="Clum A."/>
            <person name="Copeland A."/>
            <person name="Grisel N."/>
            <person name="Haridas S."/>
            <person name="Kipfer T."/>
            <person name="LaButti K."/>
            <person name="Lindquist E."/>
            <person name="Lipzen A."/>
            <person name="Maire R."/>
            <person name="Meier B."/>
            <person name="Mihaltcheva S."/>
            <person name="Molinier V."/>
            <person name="Murat C."/>
            <person name="Poggeler S."/>
            <person name="Quandt C.A."/>
            <person name="Sperisen C."/>
            <person name="Tritt A."/>
            <person name="Tisserant E."/>
            <person name="Crous P.W."/>
            <person name="Henrissat B."/>
            <person name="Nehls U."/>
            <person name="Egli S."/>
            <person name="Spatafora J.W."/>
            <person name="Grigoriev I.V."/>
            <person name="Martin F.M."/>
        </authorList>
    </citation>
    <scope>NUCLEOTIDE SEQUENCE [LARGE SCALE GENOMIC DNA]</scope>
    <source>
        <strain evidence="2 3">CBS 459.81</strain>
    </source>
</reference>
<feature type="compositionally biased region" description="Basic and acidic residues" evidence="1">
    <location>
        <begin position="165"/>
        <end position="179"/>
    </location>
</feature>
<organism evidence="2 3">
    <name type="scientific">Lepidopterella palustris CBS 459.81</name>
    <dbReference type="NCBI Taxonomy" id="1314670"/>
    <lineage>
        <taxon>Eukaryota</taxon>
        <taxon>Fungi</taxon>
        <taxon>Dikarya</taxon>
        <taxon>Ascomycota</taxon>
        <taxon>Pezizomycotina</taxon>
        <taxon>Dothideomycetes</taxon>
        <taxon>Pleosporomycetidae</taxon>
        <taxon>Mytilinidiales</taxon>
        <taxon>Argynnaceae</taxon>
        <taxon>Lepidopterella</taxon>
    </lineage>
</organism>
<dbReference type="EMBL" id="KV745045">
    <property type="protein sequence ID" value="OCK78688.1"/>
    <property type="molecule type" value="Genomic_DNA"/>
</dbReference>
<gene>
    <name evidence="2" type="ORF">K432DRAFT_427089</name>
</gene>
<proteinExistence type="predicted"/>
<feature type="region of interest" description="Disordered" evidence="1">
    <location>
        <begin position="146"/>
        <end position="179"/>
    </location>
</feature>
<evidence type="ECO:0000313" key="2">
    <source>
        <dbReference type="EMBL" id="OCK78688.1"/>
    </source>
</evidence>
<evidence type="ECO:0000313" key="3">
    <source>
        <dbReference type="Proteomes" id="UP000250266"/>
    </source>
</evidence>